<name>A0A1M4TH51_9CLOT</name>
<evidence type="ECO:0000256" key="2">
    <source>
        <dbReference type="ARBA" id="ARBA00022741"/>
    </source>
</evidence>
<dbReference type="Proteomes" id="UP000184423">
    <property type="component" value="Unassembled WGS sequence"/>
</dbReference>
<organism evidence="8 9">
    <name type="scientific">Caloramator proteoclasticus DSM 10124</name>
    <dbReference type="NCBI Taxonomy" id="1121262"/>
    <lineage>
        <taxon>Bacteria</taxon>
        <taxon>Bacillati</taxon>
        <taxon>Bacillota</taxon>
        <taxon>Clostridia</taxon>
        <taxon>Eubacteriales</taxon>
        <taxon>Clostridiaceae</taxon>
        <taxon>Caloramator</taxon>
    </lineage>
</organism>
<dbReference type="InterPro" id="IPR056546">
    <property type="entry name" value="MreB_MamK-like"/>
</dbReference>
<evidence type="ECO:0000256" key="6">
    <source>
        <dbReference type="ARBA" id="ARBA00067319"/>
    </source>
</evidence>
<comment type="subcellular location">
    <subcellularLocation>
        <location evidence="7">Cytoplasm</location>
    </subcellularLocation>
    <text evidence="7">Membrane-associated.</text>
</comment>
<dbReference type="Pfam" id="PF06723">
    <property type="entry name" value="MreB_Mbl"/>
    <property type="match status" value="1"/>
</dbReference>
<evidence type="ECO:0000256" key="3">
    <source>
        <dbReference type="ARBA" id="ARBA00022840"/>
    </source>
</evidence>
<evidence type="ECO:0000256" key="7">
    <source>
        <dbReference type="HAMAP-Rule" id="MF_02207"/>
    </source>
</evidence>
<dbReference type="PANTHER" id="PTHR42749:SF1">
    <property type="entry name" value="CELL SHAPE-DETERMINING PROTEIN MREB"/>
    <property type="match status" value="1"/>
</dbReference>
<dbReference type="GO" id="GO:0008360">
    <property type="term" value="P:regulation of cell shape"/>
    <property type="evidence" value="ECO:0007669"/>
    <property type="project" value="UniProtKB-UniRule"/>
</dbReference>
<reference evidence="9" key="1">
    <citation type="submission" date="2016-11" db="EMBL/GenBank/DDBJ databases">
        <authorList>
            <person name="Varghese N."/>
            <person name="Submissions S."/>
        </authorList>
    </citation>
    <scope>NUCLEOTIDE SEQUENCE [LARGE SCALE GENOMIC DNA]</scope>
    <source>
        <strain evidence="9">DSM 10124</strain>
    </source>
</reference>
<gene>
    <name evidence="7" type="primary">mreB</name>
    <name evidence="8" type="ORF">SAMN02746091_00392</name>
</gene>
<dbReference type="GO" id="GO:0005524">
    <property type="term" value="F:ATP binding"/>
    <property type="evidence" value="ECO:0007669"/>
    <property type="project" value="UniProtKB-KW"/>
</dbReference>
<evidence type="ECO:0000256" key="1">
    <source>
        <dbReference type="ARBA" id="ARBA00022490"/>
    </source>
</evidence>
<protein>
    <recommendedName>
        <fullName evidence="6 7">Cell shape-determining protein MreB</fullName>
    </recommendedName>
</protein>
<dbReference type="HAMAP" id="MF_02207">
    <property type="entry name" value="MreB"/>
    <property type="match status" value="1"/>
</dbReference>
<comment type="subunit">
    <text evidence="7">Forms polymers.</text>
</comment>
<keyword evidence="3 7" id="KW-0067">ATP-binding</keyword>
<comment type="function">
    <text evidence="7">Forms membrane-associated dynamic filaments that are essential for cell shape determination. Acts by regulating cell wall synthesis and cell elongation, and thus cell shape. A feedback loop between cell geometry and MreB localization may maintain elongated cell shape by targeting cell wall growth to regions of negative cell wall curvature.</text>
</comment>
<dbReference type="PANTHER" id="PTHR42749">
    <property type="entry name" value="CELL SHAPE-DETERMINING PROTEIN MREB"/>
    <property type="match status" value="1"/>
</dbReference>
<dbReference type="GO" id="GO:0005737">
    <property type="term" value="C:cytoplasm"/>
    <property type="evidence" value="ECO:0007669"/>
    <property type="project" value="UniProtKB-SubCell"/>
</dbReference>
<dbReference type="RefSeq" id="WP_027308529.1">
    <property type="nucleotide sequence ID" value="NZ_FQVG01000004.1"/>
</dbReference>
<comment type="similarity">
    <text evidence="5 7">Belongs to the FtsA/MreB family.</text>
</comment>
<dbReference type="AlphaFoldDB" id="A0A1M4TH51"/>
<evidence type="ECO:0000256" key="5">
    <source>
        <dbReference type="ARBA" id="ARBA00023458"/>
    </source>
</evidence>
<keyword evidence="4 7" id="KW-0133">Cell shape</keyword>
<dbReference type="GO" id="GO:0000902">
    <property type="term" value="P:cell morphogenesis"/>
    <property type="evidence" value="ECO:0007669"/>
    <property type="project" value="InterPro"/>
</dbReference>
<feature type="binding site" evidence="7">
    <location>
        <begin position="161"/>
        <end position="163"/>
    </location>
    <ligand>
        <name>ATP</name>
        <dbReference type="ChEBI" id="CHEBI:30616"/>
    </ligand>
</feature>
<keyword evidence="9" id="KW-1185">Reference proteome</keyword>
<feature type="binding site" evidence="7">
    <location>
        <begin position="16"/>
        <end position="18"/>
    </location>
    <ligand>
        <name>ATP</name>
        <dbReference type="ChEBI" id="CHEBI:30616"/>
    </ligand>
</feature>
<sequence length="345" mass="36968">MGLFSISKDMGIDLGTANTLIYLKGKGIILREPSVVAIRNDNTKQVLAVGDEAKEMIGRTPGNIVAIRPLKDGVIADFDVTQTMLNKFIRKVTNNSSFVKPRIVVCFPSGVTEVEKRAIEEATKHAGAREVYLMEEPMAAAIGAGLPVSEPTGSMVVDIGGGTTEVAVISLGGIVTSKSLRIAGDELDQSIVQYIKKEYNLMIGERTAEQIKMEIGSAFPDEEETTMDIKGRDLISGLPKVITISSEEIREAIKEPVAAIIDSIKSTLEKTPPELAADIMDKGIMLTGGGALLKGLDKLINKETHMPVHIAENPLDCVAIGAGKALDNIDKLGLNKGFGFPQKNR</sequence>
<proteinExistence type="inferred from homology"/>
<evidence type="ECO:0000313" key="8">
    <source>
        <dbReference type="EMBL" id="SHE43842.1"/>
    </source>
</evidence>
<dbReference type="SUPFAM" id="SSF53067">
    <property type="entry name" value="Actin-like ATPase domain"/>
    <property type="match status" value="2"/>
</dbReference>
<dbReference type="Gene3D" id="3.30.420.40">
    <property type="match status" value="2"/>
</dbReference>
<evidence type="ECO:0000256" key="4">
    <source>
        <dbReference type="ARBA" id="ARBA00022960"/>
    </source>
</evidence>
<feature type="binding site" evidence="7">
    <location>
        <begin position="289"/>
        <end position="292"/>
    </location>
    <ligand>
        <name>ATP</name>
        <dbReference type="ChEBI" id="CHEBI:30616"/>
    </ligand>
</feature>
<dbReference type="PRINTS" id="PR01652">
    <property type="entry name" value="SHAPEPROTEIN"/>
</dbReference>
<keyword evidence="2 7" id="KW-0547">Nucleotide-binding</keyword>
<accession>A0A1M4TH51</accession>
<dbReference type="InterPro" id="IPR004753">
    <property type="entry name" value="MreB"/>
</dbReference>
<dbReference type="InterPro" id="IPR043129">
    <property type="entry name" value="ATPase_NBD"/>
</dbReference>
<evidence type="ECO:0000313" key="9">
    <source>
        <dbReference type="Proteomes" id="UP000184423"/>
    </source>
</evidence>
<dbReference type="NCBIfam" id="NF010539">
    <property type="entry name" value="PRK13927.1"/>
    <property type="match status" value="1"/>
</dbReference>
<keyword evidence="1 7" id="KW-0963">Cytoplasm</keyword>
<dbReference type="CDD" id="cd10225">
    <property type="entry name" value="ASKHA_NBD_MreB-like"/>
    <property type="match status" value="1"/>
</dbReference>
<dbReference type="NCBIfam" id="TIGR00904">
    <property type="entry name" value="mreB"/>
    <property type="match status" value="1"/>
</dbReference>
<dbReference type="FunFam" id="3.30.420.40:FF:000016">
    <property type="entry name" value="Rod shape-determining protein mreB"/>
    <property type="match status" value="1"/>
</dbReference>
<dbReference type="EMBL" id="FQVG01000004">
    <property type="protein sequence ID" value="SHE43842.1"/>
    <property type="molecule type" value="Genomic_DNA"/>
</dbReference>
<feature type="binding site" evidence="7">
    <location>
        <begin position="209"/>
        <end position="212"/>
    </location>
    <ligand>
        <name>ATP</name>
        <dbReference type="ChEBI" id="CHEBI:30616"/>
    </ligand>
</feature>